<keyword evidence="4" id="KW-0732">Signal</keyword>
<keyword evidence="3" id="KW-0865">Zymogen</keyword>
<keyword evidence="2" id="KW-0378">Hydrolase</keyword>
<feature type="non-terminal residue" evidence="5">
    <location>
        <position position="493"/>
    </location>
</feature>
<sequence length="493" mass="53820">MSRPARVLLLALSLLVIAAPAAALAQDDFDATIRRTAHGIPHITASSIAGIGYGYGYAFAQDNICVIADQYVTVRAERSKFFGPKEKYVLRGNGFPATNLESDFFYKRINQTRVIEKLMAQAPPLGPREEVKQGVRGYVAGYNRYLRETGVDNLPDPACRGKEWVRPIEEIDAYRRFYQLALLASQAVAIDGIGGAQPPPPGDVQGGSRTVDAQAAIDTFGERFPLGGIGSNAYGIGREQTDNGKGMLLGNPHFPWDGSERFYQAHLTIPGKLDVSGGSLYGVPLILIGHTRGLAWSHTVSTAFRFTPFELTLVPGSPTTYLVDGQPKEMQRDTVKVQVKGEDGKLIDQERTLYSTEYGPMVDDLVGVPLPWGQGKAFAMGDANAQNFRYLNHFFETNQAQDVREYDAVIRRNQGIPWVNTIAADSKGEAYYADISVVPHVTDDKAQVCNTALGRATFQALRLPVLDGARSSCNWGRDEDAIQPGTFGPAKSL</sequence>
<comment type="similarity">
    <text evidence="1">Belongs to the peptidase S45 family.</text>
</comment>
<dbReference type="PANTHER" id="PTHR34218:SF3">
    <property type="entry name" value="ACYL-HOMOSERINE LACTONE ACYLASE PVDQ"/>
    <property type="match status" value="1"/>
</dbReference>
<evidence type="ECO:0000313" key="5">
    <source>
        <dbReference type="EMBL" id="CAA9491160.1"/>
    </source>
</evidence>
<dbReference type="InterPro" id="IPR023343">
    <property type="entry name" value="Penicillin_amidase_dom1"/>
</dbReference>
<dbReference type="InterPro" id="IPR029055">
    <property type="entry name" value="Ntn_hydrolases_N"/>
</dbReference>
<dbReference type="PANTHER" id="PTHR34218">
    <property type="entry name" value="PEPTIDASE S45 PENICILLIN AMIDASE"/>
    <property type="match status" value="1"/>
</dbReference>
<proteinExistence type="inferred from homology"/>
<dbReference type="Gene3D" id="2.30.120.10">
    <property type="match status" value="1"/>
</dbReference>
<evidence type="ECO:0000256" key="2">
    <source>
        <dbReference type="ARBA" id="ARBA00022801"/>
    </source>
</evidence>
<evidence type="ECO:0000256" key="4">
    <source>
        <dbReference type="SAM" id="SignalP"/>
    </source>
</evidence>
<dbReference type="EMBL" id="CADCVT010000137">
    <property type="protein sequence ID" value="CAA9491160.1"/>
    <property type="molecule type" value="Genomic_DNA"/>
</dbReference>
<organism evidence="5">
    <name type="scientific">uncultured Solirubrobacteraceae bacterium</name>
    <dbReference type="NCBI Taxonomy" id="1162706"/>
    <lineage>
        <taxon>Bacteria</taxon>
        <taxon>Bacillati</taxon>
        <taxon>Actinomycetota</taxon>
        <taxon>Thermoleophilia</taxon>
        <taxon>Solirubrobacterales</taxon>
        <taxon>Solirubrobacteraceae</taxon>
        <taxon>environmental samples</taxon>
    </lineage>
</organism>
<dbReference type="SUPFAM" id="SSF56235">
    <property type="entry name" value="N-terminal nucleophile aminohydrolases (Ntn hydrolases)"/>
    <property type="match status" value="1"/>
</dbReference>
<dbReference type="Pfam" id="PF01804">
    <property type="entry name" value="Penicil_amidase"/>
    <property type="match status" value="1"/>
</dbReference>
<dbReference type="InterPro" id="IPR002692">
    <property type="entry name" value="S45"/>
</dbReference>
<feature type="chain" id="PRO_5026877241" evidence="4">
    <location>
        <begin position="26"/>
        <end position="493"/>
    </location>
</feature>
<protein>
    <submittedName>
        <fullName evidence="5">Penicillin amidase family protein</fullName>
    </submittedName>
</protein>
<accession>A0A6J4SE45</accession>
<evidence type="ECO:0000256" key="3">
    <source>
        <dbReference type="ARBA" id="ARBA00023145"/>
    </source>
</evidence>
<dbReference type="InterPro" id="IPR043146">
    <property type="entry name" value="Penicillin_amidase_N_B-knob"/>
</dbReference>
<dbReference type="GO" id="GO:0017000">
    <property type="term" value="P:antibiotic biosynthetic process"/>
    <property type="evidence" value="ECO:0007669"/>
    <property type="project" value="InterPro"/>
</dbReference>
<gene>
    <name evidence="5" type="ORF">AVDCRST_MAG85-1232</name>
</gene>
<dbReference type="Gene3D" id="1.10.439.10">
    <property type="entry name" value="Penicillin Amidohydrolase, domain 1"/>
    <property type="match status" value="1"/>
</dbReference>
<evidence type="ECO:0000256" key="1">
    <source>
        <dbReference type="ARBA" id="ARBA00006586"/>
    </source>
</evidence>
<name>A0A6J4SE45_9ACTN</name>
<dbReference type="Gene3D" id="3.60.20.10">
    <property type="entry name" value="Glutamine Phosphoribosylpyrophosphate, subunit 1, domain 1"/>
    <property type="match status" value="1"/>
</dbReference>
<dbReference type="GO" id="GO:0016811">
    <property type="term" value="F:hydrolase activity, acting on carbon-nitrogen (but not peptide) bonds, in linear amides"/>
    <property type="evidence" value="ECO:0007669"/>
    <property type="project" value="InterPro"/>
</dbReference>
<reference evidence="5" key="1">
    <citation type="submission" date="2020-02" db="EMBL/GenBank/DDBJ databases">
        <authorList>
            <person name="Meier V. D."/>
        </authorList>
    </citation>
    <scope>NUCLEOTIDE SEQUENCE</scope>
    <source>
        <strain evidence="5">AVDCRST_MAG85</strain>
    </source>
</reference>
<dbReference type="AlphaFoldDB" id="A0A6J4SE45"/>
<feature type="signal peptide" evidence="4">
    <location>
        <begin position="1"/>
        <end position="25"/>
    </location>
</feature>